<dbReference type="InterPro" id="IPR052097">
    <property type="entry name" value="SET-MYND_domain_protein"/>
</dbReference>
<dbReference type="Pfam" id="PF00856">
    <property type="entry name" value="SET"/>
    <property type="match status" value="1"/>
</dbReference>
<dbReference type="SUPFAM" id="SSF82199">
    <property type="entry name" value="SET domain"/>
    <property type="match status" value="1"/>
</dbReference>
<dbReference type="InterPro" id="IPR011990">
    <property type="entry name" value="TPR-like_helical_dom_sf"/>
</dbReference>
<dbReference type="GO" id="GO:0005737">
    <property type="term" value="C:cytoplasm"/>
    <property type="evidence" value="ECO:0007669"/>
    <property type="project" value="TreeGrafter"/>
</dbReference>
<keyword evidence="3" id="KW-0949">S-adenosyl-L-methionine</keyword>
<dbReference type="InterPro" id="IPR001214">
    <property type="entry name" value="SET_dom"/>
</dbReference>
<keyword evidence="2" id="KW-0808">Transferase</keyword>
<dbReference type="RefSeq" id="XP_030761785.1">
    <property type="nucleotide sequence ID" value="XM_030905925.1"/>
</dbReference>
<dbReference type="GO" id="GO:0008757">
    <property type="term" value="F:S-adenosylmethionine-dependent methyltransferase activity"/>
    <property type="evidence" value="ECO:0007669"/>
    <property type="project" value="UniProtKB-ARBA"/>
</dbReference>
<evidence type="ECO:0000256" key="4">
    <source>
        <dbReference type="ARBA" id="ARBA00022723"/>
    </source>
</evidence>
<feature type="domain" description="SET" evidence="8">
    <location>
        <begin position="173"/>
        <end position="428"/>
    </location>
</feature>
<gene>
    <name evidence="11" type="primary">LOC115886672</name>
</gene>
<dbReference type="GO" id="GO:0008276">
    <property type="term" value="F:protein methyltransferase activity"/>
    <property type="evidence" value="ECO:0007669"/>
    <property type="project" value="UniProtKB-ARBA"/>
</dbReference>
<feature type="domain" description="MYND-type" evidence="9">
    <location>
        <begin position="220"/>
        <end position="259"/>
    </location>
</feature>
<evidence type="ECO:0000256" key="6">
    <source>
        <dbReference type="ARBA" id="ARBA00022833"/>
    </source>
</evidence>
<dbReference type="Proteomes" id="UP000504635">
    <property type="component" value="Unplaced"/>
</dbReference>
<protein>
    <submittedName>
        <fullName evidence="11">Histone-lysine N-methyltransferase SMYD3-like</fullName>
    </submittedName>
</protein>
<name>A0A6J2YFX0_SITOR</name>
<keyword evidence="4" id="KW-0479">Metal-binding</keyword>
<dbReference type="GO" id="GO:0042826">
    <property type="term" value="F:histone deacetylase binding"/>
    <property type="evidence" value="ECO:0007669"/>
    <property type="project" value="TreeGrafter"/>
</dbReference>
<keyword evidence="6" id="KW-0862">Zinc</keyword>
<dbReference type="Gene3D" id="6.10.140.2220">
    <property type="match status" value="1"/>
</dbReference>
<sequence>MLSPGEIEDPQITSEQLLSLKSDLKIIGMLEELSNKHCPAPFKDIEAGGKISKCNDTSLKLREEGAKMLRQKKYQKAILAFTESIANAEPGSEYLGLAYGGRSEVLFERGYYKECLRDIQRAKENNYPAEMIGKLEDRKAQAEHNLPNQETQKYHENLPNIPNINPKIPCASDSIEIQSNSESGKQVVAIKDIPAGEIIAIEQPYVVAVGIGPSQKYLHCHECLELCYNLIPCQKCRTALYCSEECQSRAFEEYHYSECDLCQYDFIEQISVKTVLRGVKESASNGTQFDGTVYRSDRFEEVQEIETNKEKRTVREFFEAANEACIYTYFLKKYSDFFTKTGLSEERLKELLFHQYLSTSSSKISVEKTKKSSVNTEFHVMGDALYPFASLLKHDCYANLTTSFFGSSLVLRAAKDIKKGESCSLTYRNYNFAEFPKVVRTHQLWQNFHFNCKCDACENNWPIFDCLNPGNTEQYLKLVETVQKALESPSGDASGLLKTVTKKVRALSSGEPTKVDVNIKRIFCDLLKMPGNKILEFYL</sequence>
<evidence type="ECO:0000256" key="1">
    <source>
        <dbReference type="ARBA" id="ARBA00022603"/>
    </source>
</evidence>
<evidence type="ECO:0000313" key="11">
    <source>
        <dbReference type="RefSeq" id="XP_030761785.1"/>
    </source>
</evidence>
<dbReference type="Pfam" id="PF01753">
    <property type="entry name" value="zf-MYND"/>
    <property type="match status" value="1"/>
</dbReference>
<dbReference type="GeneID" id="115886672"/>
<evidence type="ECO:0000259" key="8">
    <source>
        <dbReference type="PROSITE" id="PS50280"/>
    </source>
</evidence>
<dbReference type="SUPFAM" id="SSF144232">
    <property type="entry name" value="HIT/MYND zinc finger-like"/>
    <property type="match status" value="1"/>
</dbReference>
<dbReference type="GO" id="GO:0008270">
    <property type="term" value="F:zinc ion binding"/>
    <property type="evidence" value="ECO:0007669"/>
    <property type="project" value="UniProtKB-KW"/>
</dbReference>
<dbReference type="GO" id="GO:0005634">
    <property type="term" value="C:nucleus"/>
    <property type="evidence" value="ECO:0007669"/>
    <property type="project" value="TreeGrafter"/>
</dbReference>
<dbReference type="PROSITE" id="PS50865">
    <property type="entry name" value="ZF_MYND_2"/>
    <property type="match status" value="1"/>
</dbReference>
<evidence type="ECO:0000256" key="2">
    <source>
        <dbReference type="ARBA" id="ARBA00022679"/>
    </source>
</evidence>
<dbReference type="InParanoid" id="A0A6J2YFX0"/>
<dbReference type="OrthoDB" id="7770870at2759"/>
<dbReference type="InterPro" id="IPR002893">
    <property type="entry name" value="Znf_MYND"/>
</dbReference>
<evidence type="ECO:0000259" key="9">
    <source>
        <dbReference type="PROSITE" id="PS50865"/>
    </source>
</evidence>
<accession>A0A6J2YFX0</accession>
<dbReference type="InterPro" id="IPR046341">
    <property type="entry name" value="SET_dom_sf"/>
</dbReference>
<dbReference type="SUPFAM" id="SSF48452">
    <property type="entry name" value="TPR-like"/>
    <property type="match status" value="1"/>
</dbReference>
<evidence type="ECO:0000256" key="5">
    <source>
        <dbReference type="ARBA" id="ARBA00022771"/>
    </source>
</evidence>
<dbReference type="PROSITE" id="PS50280">
    <property type="entry name" value="SET"/>
    <property type="match status" value="1"/>
</dbReference>
<dbReference type="Gene3D" id="2.170.270.10">
    <property type="entry name" value="SET domain"/>
    <property type="match status" value="1"/>
</dbReference>
<dbReference type="PANTHER" id="PTHR46165">
    <property type="entry name" value="SET AND MYND DOMAIN-CONTAINING PROTEIN 4"/>
    <property type="match status" value="1"/>
</dbReference>
<proteinExistence type="predicted"/>
<reference evidence="11" key="1">
    <citation type="submission" date="2025-08" db="UniProtKB">
        <authorList>
            <consortium name="RefSeq"/>
        </authorList>
    </citation>
    <scope>IDENTIFICATION</scope>
    <source>
        <tissue evidence="11">Gonads</tissue>
    </source>
</reference>
<evidence type="ECO:0000256" key="7">
    <source>
        <dbReference type="PROSITE-ProRule" id="PRU00134"/>
    </source>
</evidence>
<dbReference type="GO" id="GO:0008170">
    <property type="term" value="F:N-methyltransferase activity"/>
    <property type="evidence" value="ECO:0007669"/>
    <property type="project" value="UniProtKB-ARBA"/>
</dbReference>
<dbReference type="GO" id="GO:0032259">
    <property type="term" value="P:methylation"/>
    <property type="evidence" value="ECO:0007669"/>
    <property type="project" value="UniProtKB-KW"/>
</dbReference>
<keyword evidence="10" id="KW-1185">Reference proteome</keyword>
<organism evidence="10 11">
    <name type="scientific">Sitophilus oryzae</name>
    <name type="common">Rice weevil</name>
    <name type="synonym">Curculio oryzae</name>
    <dbReference type="NCBI Taxonomy" id="7048"/>
    <lineage>
        <taxon>Eukaryota</taxon>
        <taxon>Metazoa</taxon>
        <taxon>Ecdysozoa</taxon>
        <taxon>Arthropoda</taxon>
        <taxon>Hexapoda</taxon>
        <taxon>Insecta</taxon>
        <taxon>Pterygota</taxon>
        <taxon>Neoptera</taxon>
        <taxon>Endopterygota</taxon>
        <taxon>Coleoptera</taxon>
        <taxon>Polyphaga</taxon>
        <taxon>Cucujiformia</taxon>
        <taxon>Curculionidae</taxon>
        <taxon>Dryophthorinae</taxon>
        <taxon>Sitophilus</taxon>
    </lineage>
</organism>
<dbReference type="KEGG" id="soy:115886672"/>
<evidence type="ECO:0000256" key="3">
    <source>
        <dbReference type="ARBA" id="ARBA00022691"/>
    </source>
</evidence>
<keyword evidence="5 7" id="KW-0863">Zinc-finger</keyword>
<keyword evidence="1" id="KW-0489">Methyltransferase</keyword>
<dbReference type="PANTHER" id="PTHR46165:SF6">
    <property type="entry name" value="SET AND MYND DOMAIN-CONTAINING PROTEIN 4-LIKE PROTEIN"/>
    <property type="match status" value="1"/>
</dbReference>
<dbReference type="Gene3D" id="1.10.220.160">
    <property type="match status" value="1"/>
</dbReference>
<dbReference type="Gene3D" id="1.25.40.10">
    <property type="entry name" value="Tetratricopeptide repeat domain"/>
    <property type="match status" value="1"/>
</dbReference>
<evidence type="ECO:0000313" key="10">
    <source>
        <dbReference type="Proteomes" id="UP000504635"/>
    </source>
</evidence>
<dbReference type="AlphaFoldDB" id="A0A6J2YFX0"/>